<name>A0A2L2DI26_MIMIV</name>
<dbReference type="EMBL" id="MG602507">
    <property type="protein sequence ID" value="AVG45806.1"/>
    <property type="molecule type" value="Genomic_DNA"/>
</dbReference>
<organism evidence="1">
    <name type="scientific">Acanthamoeba polyphaga mimivirus</name>
    <name type="common">APMV</name>
    <dbReference type="NCBI Taxonomy" id="212035"/>
    <lineage>
        <taxon>Viruses</taxon>
        <taxon>Varidnaviria</taxon>
        <taxon>Bamfordvirae</taxon>
        <taxon>Nucleocytoviricota</taxon>
        <taxon>Megaviricetes</taxon>
        <taxon>Imitervirales</taxon>
        <taxon>Mimiviridae</taxon>
        <taxon>Megamimivirinae</taxon>
        <taxon>Mimivirus</taxon>
        <taxon>Mimivirus bradfordmassiliense</taxon>
    </lineage>
</organism>
<proteinExistence type="predicted"/>
<sequence>MKQLYVVTLTWKYGDINSNIEGIFSNDKKAKKYMNNIAKKFVKTLDNYSLINLTNSIILEPKLELSDYCEEDMSYQYEVKKIGHDKIFID</sequence>
<protein>
    <submittedName>
        <fullName evidence="1">Uncharacterized protein</fullName>
    </submittedName>
</protein>
<accession>A0A2L2DI26</accession>
<organismHost>
    <name type="scientific">Acanthamoeba polyphaga</name>
    <name type="common">Amoeba</name>
    <dbReference type="NCBI Taxonomy" id="5757"/>
</organismHost>
<dbReference type="Proteomes" id="UP000280369">
    <property type="component" value="Segment"/>
</dbReference>
<evidence type="ECO:0000313" key="1">
    <source>
        <dbReference type="EMBL" id="AVG45806.1"/>
    </source>
</evidence>
<reference evidence="1" key="1">
    <citation type="journal article" date="2017" name="Front. Microbiol.">
        <title>Genome Characterization of the First Mimiviruses of Lineage C Isolated in Brazil.</title>
        <authorList>
            <person name="Assis F.L."/>
            <person name="Franco-Luiz A.P.M."/>
            <person name="Dos Santos R.N."/>
            <person name="Campos F.S."/>
            <person name="Dornas F.P."/>
            <person name="Borato P.V.M."/>
            <person name="Franco A.C."/>
            <person name="Abrahao J.S."/>
            <person name="Colson P."/>
            <person name="Scola B."/>
        </authorList>
    </citation>
    <scope>NUCLEOTIDE SEQUENCE [LARGE SCALE GENOMIC DNA]</scope>
</reference>